<proteinExistence type="predicted"/>
<dbReference type="EMBL" id="JAXIOK010000002">
    <property type="protein sequence ID" value="KAK4777788.1"/>
    <property type="molecule type" value="Genomic_DNA"/>
</dbReference>
<comment type="caution">
    <text evidence="3">The sequence shown here is derived from an EMBL/GenBank/DDBJ whole genome shotgun (WGS) entry which is preliminary data.</text>
</comment>
<dbReference type="Proteomes" id="UP001345219">
    <property type="component" value="Chromosome 14"/>
</dbReference>
<evidence type="ECO:0000313" key="4">
    <source>
        <dbReference type="Proteomes" id="UP001345219"/>
    </source>
</evidence>
<name>A0AAN7L7I0_9MYRT</name>
<sequence length="175" mass="19060">MERFDSIEWVPNLPVDIGLECLTRLPYSAHSAASGVCRKWRGLLQSPEFYIHRWRLGYTHKVACLVQAFPPQNLPGDGSKSRGSPSYAVTTGRCPRPSTGVARDGQLVSWAESNSEIRVGVCGIHLGELTLLTESEYQGAQQGFSTLGGQSGKLTKINVPEEFSGFVQSGCCVEI</sequence>
<dbReference type="Pfam" id="PF00646">
    <property type="entry name" value="F-box"/>
    <property type="match status" value="1"/>
</dbReference>
<dbReference type="InterPro" id="IPR044595">
    <property type="entry name" value="KMD1-4"/>
</dbReference>
<evidence type="ECO:0000259" key="2">
    <source>
        <dbReference type="SMART" id="SM00256"/>
    </source>
</evidence>
<protein>
    <recommendedName>
        <fullName evidence="2">F-box domain-containing protein</fullName>
    </recommendedName>
</protein>
<dbReference type="InterPro" id="IPR001810">
    <property type="entry name" value="F-box_dom"/>
</dbReference>
<evidence type="ECO:0000313" key="3">
    <source>
        <dbReference type="EMBL" id="KAK4777788.1"/>
    </source>
</evidence>
<dbReference type="Gene3D" id="1.20.1280.50">
    <property type="match status" value="1"/>
</dbReference>
<dbReference type="CDD" id="cd22152">
    <property type="entry name" value="F-box_AtAFR-like"/>
    <property type="match status" value="1"/>
</dbReference>
<gene>
    <name evidence="3" type="ORF">SAY87_017975</name>
</gene>
<dbReference type="SMART" id="SM00256">
    <property type="entry name" value="FBOX"/>
    <property type="match status" value="1"/>
</dbReference>
<reference evidence="3 4" key="1">
    <citation type="journal article" date="2023" name="Hortic Res">
        <title>Pangenome of water caltrop reveals structural variations and asymmetric subgenome divergence after allopolyploidization.</title>
        <authorList>
            <person name="Zhang X."/>
            <person name="Chen Y."/>
            <person name="Wang L."/>
            <person name="Yuan Y."/>
            <person name="Fang M."/>
            <person name="Shi L."/>
            <person name="Lu R."/>
            <person name="Comes H.P."/>
            <person name="Ma Y."/>
            <person name="Chen Y."/>
            <person name="Huang G."/>
            <person name="Zhou Y."/>
            <person name="Zheng Z."/>
            <person name="Qiu Y."/>
        </authorList>
    </citation>
    <scope>NUCLEOTIDE SEQUENCE [LARGE SCALE GENOMIC DNA]</scope>
    <source>
        <tissue evidence="3">Roots</tissue>
    </source>
</reference>
<feature type="domain" description="F-box" evidence="2">
    <location>
        <begin position="13"/>
        <end position="53"/>
    </location>
</feature>
<dbReference type="InterPro" id="IPR036047">
    <property type="entry name" value="F-box-like_dom_sf"/>
</dbReference>
<dbReference type="SUPFAM" id="SSF81383">
    <property type="entry name" value="F-box domain"/>
    <property type="match status" value="1"/>
</dbReference>
<accession>A0AAN7L7I0</accession>
<evidence type="ECO:0000256" key="1">
    <source>
        <dbReference type="SAM" id="MobiDB-lite"/>
    </source>
</evidence>
<dbReference type="AlphaFoldDB" id="A0AAN7L7I0"/>
<keyword evidence="4" id="KW-1185">Reference proteome</keyword>
<dbReference type="GO" id="GO:0080037">
    <property type="term" value="P:negative regulation of cytokinin-activated signaling pathway"/>
    <property type="evidence" value="ECO:0007669"/>
    <property type="project" value="InterPro"/>
</dbReference>
<dbReference type="PANTHER" id="PTHR46407:SF6">
    <property type="entry name" value="F-BOX DOMAIN-CONTAINING PROTEIN"/>
    <property type="match status" value="1"/>
</dbReference>
<dbReference type="GO" id="GO:2000762">
    <property type="term" value="P:regulation of phenylpropanoid metabolic process"/>
    <property type="evidence" value="ECO:0007669"/>
    <property type="project" value="InterPro"/>
</dbReference>
<feature type="region of interest" description="Disordered" evidence="1">
    <location>
        <begin position="75"/>
        <end position="100"/>
    </location>
</feature>
<organism evidence="3 4">
    <name type="scientific">Trapa incisa</name>
    <dbReference type="NCBI Taxonomy" id="236973"/>
    <lineage>
        <taxon>Eukaryota</taxon>
        <taxon>Viridiplantae</taxon>
        <taxon>Streptophyta</taxon>
        <taxon>Embryophyta</taxon>
        <taxon>Tracheophyta</taxon>
        <taxon>Spermatophyta</taxon>
        <taxon>Magnoliopsida</taxon>
        <taxon>eudicotyledons</taxon>
        <taxon>Gunneridae</taxon>
        <taxon>Pentapetalae</taxon>
        <taxon>rosids</taxon>
        <taxon>malvids</taxon>
        <taxon>Myrtales</taxon>
        <taxon>Lythraceae</taxon>
        <taxon>Trapa</taxon>
    </lineage>
</organism>
<dbReference type="PANTHER" id="PTHR46407">
    <property type="entry name" value="OS02G0208700 PROTEIN"/>
    <property type="match status" value="1"/>
</dbReference>